<proteinExistence type="predicted"/>
<dbReference type="RefSeq" id="WP_129187556.1">
    <property type="nucleotide sequence ID" value="NZ_CP035493.1"/>
</dbReference>
<name>A0A4P6F5J8_9MICO</name>
<keyword evidence="2" id="KW-1185">Reference proteome</keyword>
<dbReference type="Proteomes" id="UP000292118">
    <property type="component" value="Chromosome"/>
</dbReference>
<gene>
    <name evidence="1" type="ORF">ET471_08340</name>
</gene>
<dbReference type="OrthoDB" id="4751477at2"/>
<dbReference type="KEGG" id="xya:ET471_08340"/>
<evidence type="ECO:0000313" key="2">
    <source>
        <dbReference type="Proteomes" id="UP000292118"/>
    </source>
</evidence>
<sequence length="73" mass="7760">MSRAFEARYPGRCTDCGGAIERGQMIRYSAGDSNTIAVGGFVHDGCEDADPEQPPVICTTCWLTKPCDCEAGA</sequence>
<dbReference type="AlphaFoldDB" id="A0A4P6F5J8"/>
<protein>
    <submittedName>
        <fullName evidence="1">Uncharacterized protein</fullName>
    </submittedName>
</protein>
<reference evidence="1 2" key="1">
    <citation type="submission" date="2019-01" db="EMBL/GenBank/DDBJ databases">
        <title>Genome sequencing of strain FW10M-9.</title>
        <authorList>
            <person name="Heo J."/>
            <person name="Kim S.-J."/>
            <person name="Kim J.-S."/>
            <person name="Hong S.-B."/>
            <person name="Kwon S.-W."/>
        </authorList>
    </citation>
    <scope>NUCLEOTIDE SEQUENCE [LARGE SCALE GENOMIC DNA]</scope>
    <source>
        <strain evidence="1 2">FW10M-9</strain>
    </source>
</reference>
<dbReference type="EMBL" id="CP035493">
    <property type="protein sequence ID" value="QAY70043.1"/>
    <property type="molecule type" value="Genomic_DNA"/>
</dbReference>
<accession>A0A4P6F5J8</accession>
<evidence type="ECO:0000313" key="1">
    <source>
        <dbReference type="EMBL" id="QAY70043.1"/>
    </source>
</evidence>
<organism evidence="1 2">
    <name type="scientific">Xylanimonas protaetiae</name>
    <dbReference type="NCBI Taxonomy" id="2509457"/>
    <lineage>
        <taxon>Bacteria</taxon>
        <taxon>Bacillati</taxon>
        <taxon>Actinomycetota</taxon>
        <taxon>Actinomycetes</taxon>
        <taxon>Micrococcales</taxon>
        <taxon>Promicromonosporaceae</taxon>
        <taxon>Xylanimonas</taxon>
    </lineage>
</organism>